<dbReference type="AlphaFoldDB" id="A0AAW1JPV0"/>
<feature type="chain" id="PRO_5043497678" description="Cytochrome b561 and DOMON domain-containing protein" evidence="13">
    <location>
        <begin position="22"/>
        <end position="404"/>
    </location>
</feature>
<evidence type="ECO:0000256" key="3">
    <source>
        <dbReference type="ARBA" id="ARBA00022692"/>
    </source>
</evidence>
<evidence type="ECO:0000256" key="10">
    <source>
        <dbReference type="PIRNR" id="PIRNR037471"/>
    </source>
</evidence>
<comment type="function">
    <text evidence="9">May act as a catecholamine-responsive trans-membrane electron transporter.</text>
</comment>
<evidence type="ECO:0000313" key="16">
    <source>
        <dbReference type="EMBL" id="KAK9706320.1"/>
    </source>
</evidence>
<comment type="cofactor">
    <cofactor evidence="10">
        <name>heme b</name>
        <dbReference type="ChEBI" id="CHEBI:60344"/>
    </cofactor>
    <text evidence="10">Binds 2 heme b groups non-covalently.</text>
</comment>
<name>A0AAW1JPV0_SAPOF</name>
<evidence type="ECO:0000313" key="17">
    <source>
        <dbReference type="Proteomes" id="UP001443914"/>
    </source>
</evidence>
<dbReference type="PROSITE" id="PS50939">
    <property type="entry name" value="CYTOCHROME_B561"/>
    <property type="match status" value="1"/>
</dbReference>
<accession>A0AAW1JPV0</accession>
<evidence type="ECO:0000256" key="5">
    <source>
        <dbReference type="ARBA" id="ARBA00022729"/>
    </source>
</evidence>
<keyword evidence="8 10" id="KW-0472">Membrane</keyword>
<dbReference type="InterPro" id="IPR045265">
    <property type="entry name" value="AIR12_DOMON"/>
</dbReference>
<evidence type="ECO:0000256" key="9">
    <source>
        <dbReference type="ARBA" id="ARBA00053871"/>
    </source>
</evidence>
<dbReference type="SMART" id="SM00665">
    <property type="entry name" value="B561"/>
    <property type="match status" value="1"/>
</dbReference>
<keyword evidence="7 12" id="KW-1133">Transmembrane helix</keyword>
<evidence type="ECO:0000256" key="4">
    <source>
        <dbReference type="ARBA" id="ARBA00022723"/>
    </source>
</evidence>
<feature type="domain" description="DOMON" evidence="14">
    <location>
        <begin position="56"/>
        <end position="173"/>
    </location>
</feature>
<dbReference type="Proteomes" id="UP001443914">
    <property type="component" value="Unassembled WGS sequence"/>
</dbReference>
<keyword evidence="4 11" id="KW-0479">Metal-binding</keyword>
<feature type="binding site" description="axial binding residue" evidence="11">
    <location>
        <position position="288"/>
    </location>
    <ligand>
        <name>heme b</name>
        <dbReference type="ChEBI" id="CHEBI:60344"/>
        <label>1</label>
    </ligand>
    <ligandPart>
        <name>Fe</name>
        <dbReference type="ChEBI" id="CHEBI:18248"/>
    </ligandPart>
</feature>
<keyword evidence="17" id="KW-1185">Reference proteome</keyword>
<protein>
    <recommendedName>
        <fullName evidence="10">Cytochrome b561 and DOMON domain-containing protein</fullName>
    </recommendedName>
</protein>
<dbReference type="EMBL" id="JBDFQZ010000007">
    <property type="protein sequence ID" value="KAK9706320.1"/>
    <property type="molecule type" value="Genomic_DNA"/>
</dbReference>
<dbReference type="Pfam" id="PF03188">
    <property type="entry name" value="Cytochrom_B561"/>
    <property type="match status" value="1"/>
</dbReference>
<feature type="binding site" description="axial binding residue" evidence="11">
    <location>
        <position position="219"/>
    </location>
    <ligand>
        <name>heme b</name>
        <dbReference type="ChEBI" id="CHEBI:60344"/>
        <label>1</label>
    </ligand>
    <ligandPart>
        <name>Fe</name>
        <dbReference type="ChEBI" id="CHEBI:18248"/>
    </ligandPart>
</feature>
<gene>
    <name evidence="16" type="ORF">RND81_07G116300</name>
</gene>
<evidence type="ECO:0000256" key="6">
    <source>
        <dbReference type="ARBA" id="ARBA00022982"/>
    </source>
</evidence>
<keyword evidence="6 10" id="KW-0249">Electron transport</keyword>
<dbReference type="InterPro" id="IPR005018">
    <property type="entry name" value="DOMON_domain"/>
</dbReference>
<evidence type="ECO:0000259" key="15">
    <source>
        <dbReference type="PROSITE" id="PS50939"/>
    </source>
</evidence>
<proteinExistence type="predicted"/>
<comment type="caution">
    <text evidence="16">The sequence shown here is derived from an EMBL/GenBank/DDBJ whole genome shotgun (WGS) entry which is preliminary data.</text>
</comment>
<organism evidence="16 17">
    <name type="scientific">Saponaria officinalis</name>
    <name type="common">Common soapwort</name>
    <name type="synonym">Lychnis saponaria</name>
    <dbReference type="NCBI Taxonomy" id="3572"/>
    <lineage>
        <taxon>Eukaryota</taxon>
        <taxon>Viridiplantae</taxon>
        <taxon>Streptophyta</taxon>
        <taxon>Embryophyta</taxon>
        <taxon>Tracheophyta</taxon>
        <taxon>Spermatophyta</taxon>
        <taxon>Magnoliopsida</taxon>
        <taxon>eudicotyledons</taxon>
        <taxon>Gunneridae</taxon>
        <taxon>Pentapetalae</taxon>
        <taxon>Caryophyllales</taxon>
        <taxon>Caryophyllaceae</taxon>
        <taxon>Caryophylleae</taxon>
        <taxon>Saponaria</taxon>
    </lineage>
</organism>
<dbReference type="InterPro" id="IPR017214">
    <property type="entry name" value="UCP037471"/>
</dbReference>
<dbReference type="GO" id="GO:0046872">
    <property type="term" value="F:metal ion binding"/>
    <property type="evidence" value="ECO:0007669"/>
    <property type="project" value="UniProtKB-KW"/>
</dbReference>
<feature type="transmembrane region" description="Helical" evidence="12">
    <location>
        <begin position="220"/>
        <end position="238"/>
    </location>
</feature>
<keyword evidence="5 13" id="KW-0732">Signal</keyword>
<dbReference type="Pfam" id="PF04526">
    <property type="entry name" value="DUF568"/>
    <property type="match status" value="1"/>
</dbReference>
<dbReference type="FunFam" id="1.20.120.1770:FF:000007">
    <property type="entry name" value="Cytochrome b561 and DOMON domain-containing protein"/>
    <property type="match status" value="1"/>
</dbReference>
<dbReference type="PANTHER" id="PTHR23130">
    <property type="entry name" value="CYTOCHROME B561 AND DOMON DOMAIN-CONTAINING PROTEIN"/>
    <property type="match status" value="1"/>
</dbReference>
<keyword evidence="3 12" id="KW-0812">Transmembrane</keyword>
<reference evidence="16" key="1">
    <citation type="submission" date="2024-03" db="EMBL/GenBank/DDBJ databases">
        <title>WGS assembly of Saponaria officinalis var. Norfolk2.</title>
        <authorList>
            <person name="Jenkins J."/>
            <person name="Shu S."/>
            <person name="Grimwood J."/>
            <person name="Barry K."/>
            <person name="Goodstein D."/>
            <person name="Schmutz J."/>
            <person name="Leebens-Mack J."/>
            <person name="Osbourn A."/>
        </authorList>
    </citation>
    <scope>NUCLEOTIDE SEQUENCE [LARGE SCALE GENOMIC DNA]</scope>
    <source>
        <strain evidence="16">JIC</strain>
    </source>
</reference>
<dbReference type="PROSITE" id="PS50836">
    <property type="entry name" value="DOMON"/>
    <property type="match status" value="1"/>
</dbReference>
<evidence type="ECO:0000256" key="1">
    <source>
        <dbReference type="ARBA" id="ARBA00004141"/>
    </source>
</evidence>
<dbReference type="PIRSF" id="PIRSF037471">
    <property type="entry name" value="UCP037471"/>
    <property type="match status" value="1"/>
</dbReference>
<evidence type="ECO:0000256" key="11">
    <source>
        <dbReference type="PIRSR" id="PIRSR037471-1"/>
    </source>
</evidence>
<dbReference type="CDD" id="cd08760">
    <property type="entry name" value="Cyt_b561_FRRS1_like"/>
    <property type="match status" value="1"/>
</dbReference>
<dbReference type="GO" id="GO:0016020">
    <property type="term" value="C:membrane"/>
    <property type="evidence" value="ECO:0007669"/>
    <property type="project" value="UniProtKB-SubCell"/>
</dbReference>
<dbReference type="CDD" id="cd09629">
    <property type="entry name" value="DOMON_CIL1_like"/>
    <property type="match status" value="1"/>
</dbReference>
<feature type="signal peptide" evidence="13">
    <location>
        <begin position="1"/>
        <end position="21"/>
    </location>
</feature>
<evidence type="ECO:0000256" key="13">
    <source>
        <dbReference type="SAM" id="SignalP"/>
    </source>
</evidence>
<evidence type="ECO:0000256" key="7">
    <source>
        <dbReference type="ARBA" id="ARBA00022989"/>
    </source>
</evidence>
<keyword evidence="11" id="KW-0408">Iron</keyword>
<evidence type="ECO:0000256" key="2">
    <source>
        <dbReference type="ARBA" id="ARBA00022448"/>
    </source>
</evidence>
<evidence type="ECO:0000259" key="14">
    <source>
        <dbReference type="PROSITE" id="PS50836"/>
    </source>
</evidence>
<sequence length="404" mass="43760">MNSKILFILLVLLLTLKFSQSQGQSPTCPKYAFQTSNMANKTSTPSFKACVDLPLLNSFLHWTYSPATTTLDIAYRHTGLSSATSKWVAWAINPTGKGMIGAQCLVAHHNPTDGSMVAYTSPVSGYSTKLTQGDLSFKVTQLSAVGLNNEIIIFATLEVPGNATVLNQLWQDGPLSSDGSPLIHSTSGPNLQSTASLNLLSGVAAPTGGANISPLKNIHGVLNAVSWGILMPTGAIIARYMRVFPAADPAWFYLHVGCQISAYAIGAAGWATGLNLGSQSKGIQHSSHRNIGITLFCLATLQMFALLIRPIKEHKYRPYWNVYHHSVGYTIIILSIVNILEGIKILDPIAIWKKTYVGVILALALLAAFLEVFTWYIVFRRKKAQAADNTNRHGLHAPIRANFA</sequence>
<feature type="transmembrane region" description="Helical" evidence="12">
    <location>
        <begin position="291"/>
        <end position="308"/>
    </location>
</feature>
<feature type="transmembrane region" description="Helical" evidence="12">
    <location>
        <begin position="320"/>
        <end position="340"/>
    </location>
</feature>
<feature type="binding site" description="axial binding residue" evidence="11">
    <location>
        <position position="324"/>
    </location>
    <ligand>
        <name>heme b</name>
        <dbReference type="ChEBI" id="CHEBI:60344"/>
        <label>1</label>
    </ligand>
    <ligandPart>
        <name>Fe</name>
        <dbReference type="ChEBI" id="CHEBI:18248"/>
    </ligandPart>
</feature>
<dbReference type="PANTHER" id="PTHR23130:SF167">
    <property type="entry name" value="CYTOCHROME B561 AND DOMON DOMAIN-CONTAINING PROTEIN"/>
    <property type="match status" value="1"/>
</dbReference>
<feature type="transmembrane region" description="Helical" evidence="12">
    <location>
        <begin position="355"/>
        <end position="378"/>
    </location>
</feature>
<feature type="transmembrane region" description="Helical" evidence="12">
    <location>
        <begin position="250"/>
        <end position="271"/>
    </location>
</feature>
<keyword evidence="2 10" id="KW-0813">Transport</keyword>
<evidence type="ECO:0000256" key="8">
    <source>
        <dbReference type="ARBA" id="ARBA00023136"/>
    </source>
</evidence>
<feature type="binding site" description="axial binding residue" evidence="11">
    <location>
        <position position="255"/>
    </location>
    <ligand>
        <name>heme b</name>
        <dbReference type="ChEBI" id="CHEBI:60344"/>
        <label>1</label>
    </ligand>
    <ligandPart>
        <name>Fe</name>
        <dbReference type="ChEBI" id="CHEBI:18248"/>
    </ligandPart>
</feature>
<comment type="subcellular location">
    <subcellularLocation>
        <location evidence="1">Membrane</location>
        <topology evidence="1">Multi-pass membrane protein</topology>
    </subcellularLocation>
</comment>
<dbReference type="InterPro" id="IPR006593">
    <property type="entry name" value="Cyt_b561/ferric_Rdtase_TM"/>
</dbReference>
<dbReference type="Gene3D" id="1.20.120.1770">
    <property type="match status" value="1"/>
</dbReference>
<feature type="domain" description="Cytochrome b561" evidence="15">
    <location>
        <begin position="180"/>
        <end position="379"/>
    </location>
</feature>
<evidence type="ECO:0000256" key="12">
    <source>
        <dbReference type="SAM" id="Phobius"/>
    </source>
</evidence>